<keyword evidence="2" id="KW-1185">Reference proteome</keyword>
<accession>A0ABW7T075</accession>
<dbReference type="Proteomes" id="UP001611162">
    <property type="component" value="Unassembled WGS sequence"/>
</dbReference>
<reference evidence="1 2" key="1">
    <citation type="submission" date="2024-10" db="EMBL/GenBank/DDBJ databases">
        <title>The Natural Products Discovery Center: Release of the First 8490 Sequenced Strains for Exploring Actinobacteria Biosynthetic Diversity.</title>
        <authorList>
            <person name="Kalkreuter E."/>
            <person name="Kautsar S.A."/>
            <person name="Yang D."/>
            <person name="Bader C.D."/>
            <person name="Teijaro C.N."/>
            <person name="Fluegel L."/>
            <person name="Davis C.M."/>
            <person name="Simpson J.R."/>
            <person name="Lauterbach L."/>
            <person name="Steele A.D."/>
            <person name="Gui C."/>
            <person name="Meng S."/>
            <person name="Li G."/>
            <person name="Viehrig K."/>
            <person name="Ye F."/>
            <person name="Su P."/>
            <person name="Kiefer A.F."/>
            <person name="Nichols A."/>
            <person name="Cepeda A.J."/>
            <person name="Yan W."/>
            <person name="Fan B."/>
            <person name="Jiang Y."/>
            <person name="Adhikari A."/>
            <person name="Zheng C.-J."/>
            <person name="Schuster L."/>
            <person name="Cowan T.M."/>
            <person name="Smanski M.J."/>
            <person name="Chevrette M.G."/>
            <person name="De Carvalho L.P.S."/>
            <person name="Shen B."/>
        </authorList>
    </citation>
    <scope>NUCLEOTIDE SEQUENCE [LARGE SCALE GENOMIC DNA]</scope>
    <source>
        <strain evidence="1 2">NPDC020979</strain>
    </source>
</reference>
<name>A0ABW7T075_9ACTN</name>
<protein>
    <submittedName>
        <fullName evidence="1">Uncharacterized protein</fullName>
    </submittedName>
</protein>
<dbReference type="RefSeq" id="WP_268248274.1">
    <property type="nucleotide sequence ID" value="NZ_BMRT01000001.1"/>
</dbReference>
<evidence type="ECO:0000313" key="2">
    <source>
        <dbReference type="Proteomes" id="UP001611162"/>
    </source>
</evidence>
<sequence>MKGTSRCRKHQGEWSALGVLDRRERELKEAKRKQAKSRKK</sequence>
<organism evidence="1 2">
    <name type="scientific">Streptomyces abikoensis</name>
    <dbReference type="NCBI Taxonomy" id="97398"/>
    <lineage>
        <taxon>Bacteria</taxon>
        <taxon>Bacillati</taxon>
        <taxon>Actinomycetota</taxon>
        <taxon>Actinomycetes</taxon>
        <taxon>Kitasatosporales</taxon>
        <taxon>Streptomycetaceae</taxon>
        <taxon>Streptomyces</taxon>
    </lineage>
</organism>
<dbReference type="EMBL" id="JBIRRB010000001">
    <property type="protein sequence ID" value="MFI0909457.1"/>
    <property type="molecule type" value="Genomic_DNA"/>
</dbReference>
<proteinExistence type="predicted"/>
<evidence type="ECO:0000313" key="1">
    <source>
        <dbReference type="EMBL" id="MFI0909457.1"/>
    </source>
</evidence>
<comment type="caution">
    <text evidence="1">The sequence shown here is derived from an EMBL/GenBank/DDBJ whole genome shotgun (WGS) entry which is preliminary data.</text>
</comment>
<gene>
    <name evidence="1" type="ORF">ACH4TF_03260</name>
</gene>